<dbReference type="PANTHER" id="PTHR13887:SF14">
    <property type="entry name" value="DISULFIDE BOND FORMATION PROTEIN D"/>
    <property type="match status" value="1"/>
</dbReference>
<dbReference type="InterPro" id="IPR036249">
    <property type="entry name" value="Thioredoxin-like_sf"/>
</dbReference>
<dbReference type="PROSITE" id="PS51352">
    <property type="entry name" value="THIOREDOXIN_2"/>
    <property type="match status" value="1"/>
</dbReference>
<dbReference type="InterPro" id="IPR013766">
    <property type="entry name" value="Thioredoxin_domain"/>
</dbReference>
<evidence type="ECO:0000256" key="4">
    <source>
        <dbReference type="ARBA" id="ARBA00023002"/>
    </source>
</evidence>
<gene>
    <name evidence="7" type="ORF">C0V82_09605</name>
</gene>
<keyword evidence="4" id="KW-0560">Oxidoreductase</keyword>
<dbReference type="OrthoDB" id="8478320at2"/>
<dbReference type="KEGG" id="ncb:C0V82_09605"/>
<evidence type="ECO:0000256" key="5">
    <source>
        <dbReference type="ARBA" id="ARBA00023157"/>
    </source>
</evidence>
<evidence type="ECO:0000313" key="7">
    <source>
        <dbReference type="EMBL" id="AUN30464.1"/>
    </source>
</evidence>
<dbReference type="SUPFAM" id="SSF52833">
    <property type="entry name" value="Thioredoxin-like"/>
    <property type="match status" value="1"/>
</dbReference>
<dbReference type="Gene3D" id="1.10.40.80">
    <property type="match status" value="1"/>
</dbReference>
<keyword evidence="6" id="KW-0676">Redox-active center</keyword>
<evidence type="ECO:0000256" key="6">
    <source>
        <dbReference type="ARBA" id="ARBA00023284"/>
    </source>
</evidence>
<dbReference type="Pfam" id="PF13462">
    <property type="entry name" value="Thioredoxin_4"/>
    <property type="match status" value="1"/>
</dbReference>
<name>A0A2K9NBG7_9PROT</name>
<organism evidence="7 8">
    <name type="scientific">Niveispirillum cyanobacteriorum</name>
    <dbReference type="NCBI Taxonomy" id="1612173"/>
    <lineage>
        <taxon>Bacteria</taxon>
        <taxon>Pseudomonadati</taxon>
        <taxon>Pseudomonadota</taxon>
        <taxon>Alphaproteobacteria</taxon>
        <taxon>Rhodospirillales</taxon>
        <taxon>Azospirillaceae</taxon>
        <taxon>Niveispirillum</taxon>
    </lineage>
</organism>
<dbReference type="InterPro" id="IPR012336">
    <property type="entry name" value="Thioredoxin-like_fold"/>
</dbReference>
<keyword evidence="5" id="KW-1015">Disulfide bond</keyword>
<keyword evidence="8" id="KW-1185">Reference proteome</keyword>
<dbReference type="Proteomes" id="UP000234752">
    <property type="component" value="Chromosome eg_1"/>
</dbReference>
<comment type="similarity">
    <text evidence="2">Belongs to the thioredoxin family. DsbA subfamily.</text>
</comment>
<dbReference type="AlphaFoldDB" id="A0A2K9NBG7"/>
<dbReference type="PANTHER" id="PTHR13887">
    <property type="entry name" value="GLUTATHIONE S-TRANSFERASE KAPPA"/>
    <property type="match status" value="1"/>
</dbReference>
<dbReference type="EMBL" id="CP025611">
    <property type="protein sequence ID" value="AUN30464.1"/>
    <property type="molecule type" value="Genomic_DNA"/>
</dbReference>
<comment type="function">
    <text evidence="1">May be required for disulfide bond formation in some proteins.</text>
</comment>
<dbReference type="RefSeq" id="WP_102112150.1">
    <property type="nucleotide sequence ID" value="NZ_BMGN01000002.1"/>
</dbReference>
<evidence type="ECO:0000256" key="3">
    <source>
        <dbReference type="ARBA" id="ARBA00022729"/>
    </source>
</evidence>
<accession>A0A2K9NBG7</accession>
<evidence type="ECO:0000256" key="1">
    <source>
        <dbReference type="ARBA" id="ARBA00003565"/>
    </source>
</evidence>
<proteinExistence type="inferred from homology"/>
<sequence>MWRRCFLILAGLLSLSLPAYGQGGAAPTFADITYGSEKAPITVVEYVALSCPHCAHFHFDTLPKLKARYIDSGQVRLVVKDIPNNAPGLRAAQLARCMGDDKHVKLYEVLYKTQAQWLNADFMMGLARIGALAGVGPAQFQACMANKQVEDFMIRRQQEAGQRHQVMGTPTFIINDGAARVEEASEAKLFAALEKLGAKPAP</sequence>
<evidence type="ECO:0000313" key="8">
    <source>
        <dbReference type="Proteomes" id="UP000234752"/>
    </source>
</evidence>
<dbReference type="GO" id="GO:0016491">
    <property type="term" value="F:oxidoreductase activity"/>
    <property type="evidence" value="ECO:0007669"/>
    <property type="project" value="UniProtKB-KW"/>
</dbReference>
<protein>
    <submittedName>
        <fullName evidence="7">Disulfide bond formation protein DsbA</fullName>
    </submittedName>
</protein>
<dbReference type="Gene3D" id="3.40.30.10">
    <property type="entry name" value="Glutaredoxin"/>
    <property type="match status" value="1"/>
</dbReference>
<reference evidence="7 8" key="1">
    <citation type="submission" date="2017-12" db="EMBL/GenBank/DDBJ databases">
        <title>Genomes of bacteria within cyanobacterial aggregates.</title>
        <authorList>
            <person name="Cai H."/>
        </authorList>
    </citation>
    <scope>NUCLEOTIDE SEQUENCE [LARGE SCALE GENOMIC DNA]</scope>
    <source>
        <strain evidence="7 8">TH16</strain>
    </source>
</reference>
<keyword evidence="3" id="KW-0732">Signal</keyword>
<evidence type="ECO:0000256" key="2">
    <source>
        <dbReference type="ARBA" id="ARBA00005791"/>
    </source>
</evidence>